<dbReference type="PRINTS" id="PR00081">
    <property type="entry name" value="GDHRDH"/>
</dbReference>
<sequence length="241" mass="26879">MPHPHIVIIGASSGMGYALARLCLSKGYPTAMLARHTAPMHTLAAQHPHVPHAVAQLDVCQTATIPEVLQNTLAQLKGMDVLVHCAGYGVVNPQLDYRIEEGMIETNIKGFTAVVDWAFQYFQQQGKGHLAVITSVAGLRGDRHAPAYFASKAYQISYLQALRHKAHKAGLPIYITDIRPGFVDTKPMEGRRFWVCSPETAAAQIFKAIRQHKRVAYITPRWRWVALAMRIAPSWLYEKVM</sequence>
<organism evidence="3 4">
    <name type="scientific">Thermoflavifilum thermophilum</name>
    <dbReference type="NCBI Taxonomy" id="1393122"/>
    <lineage>
        <taxon>Bacteria</taxon>
        <taxon>Pseudomonadati</taxon>
        <taxon>Bacteroidota</taxon>
        <taxon>Chitinophagia</taxon>
        <taxon>Chitinophagales</taxon>
        <taxon>Chitinophagaceae</taxon>
        <taxon>Thermoflavifilum</taxon>
    </lineage>
</organism>
<dbReference type="InterPro" id="IPR036291">
    <property type="entry name" value="NAD(P)-bd_dom_sf"/>
</dbReference>
<dbReference type="GO" id="GO:0016491">
    <property type="term" value="F:oxidoreductase activity"/>
    <property type="evidence" value="ECO:0007669"/>
    <property type="project" value="UniProtKB-KW"/>
</dbReference>
<gene>
    <name evidence="3" type="ORF">SAMN05660895_2076</name>
</gene>
<evidence type="ECO:0000313" key="4">
    <source>
        <dbReference type="Proteomes" id="UP000199537"/>
    </source>
</evidence>
<dbReference type="RefSeq" id="WP_177224200.1">
    <property type="nucleotide sequence ID" value="NZ_FPCJ01000001.1"/>
</dbReference>
<keyword evidence="2" id="KW-0560">Oxidoreductase</keyword>
<dbReference type="AlphaFoldDB" id="A0A1I7NJA2"/>
<accession>A0A1I7NJA2</accession>
<dbReference type="EMBL" id="FPCJ01000001">
    <property type="protein sequence ID" value="SFV34742.1"/>
    <property type="molecule type" value="Genomic_DNA"/>
</dbReference>
<evidence type="ECO:0000256" key="2">
    <source>
        <dbReference type="ARBA" id="ARBA00023002"/>
    </source>
</evidence>
<comment type="similarity">
    <text evidence="1">Belongs to the short-chain dehydrogenases/reductases (SDR) family.</text>
</comment>
<keyword evidence="4" id="KW-1185">Reference proteome</keyword>
<protein>
    <submittedName>
        <fullName evidence="3">Short-chain dehydrogenase</fullName>
    </submittedName>
</protein>
<dbReference type="STRING" id="1393122.SAMN05660895_2076"/>
<dbReference type="InterPro" id="IPR002347">
    <property type="entry name" value="SDR_fam"/>
</dbReference>
<dbReference type="Gene3D" id="3.40.50.720">
    <property type="entry name" value="NAD(P)-binding Rossmann-like Domain"/>
    <property type="match status" value="1"/>
</dbReference>
<dbReference type="GO" id="GO:0016020">
    <property type="term" value="C:membrane"/>
    <property type="evidence" value="ECO:0007669"/>
    <property type="project" value="TreeGrafter"/>
</dbReference>
<dbReference type="SUPFAM" id="SSF51735">
    <property type="entry name" value="NAD(P)-binding Rossmann-fold domains"/>
    <property type="match status" value="1"/>
</dbReference>
<dbReference type="PANTHER" id="PTHR44196">
    <property type="entry name" value="DEHYDROGENASE/REDUCTASE SDR FAMILY MEMBER 7B"/>
    <property type="match status" value="1"/>
</dbReference>
<dbReference type="PANTHER" id="PTHR44196:SF3">
    <property type="entry name" value="SHORT CHAIN DEHYDROGENASE FAMILY PROTEIN"/>
    <property type="match status" value="1"/>
</dbReference>
<dbReference type="Pfam" id="PF00106">
    <property type="entry name" value="adh_short"/>
    <property type="match status" value="1"/>
</dbReference>
<name>A0A1I7NJA2_9BACT</name>
<proteinExistence type="inferred from homology"/>
<evidence type="ECO:0000313" key="3">
    <source>
        <dbReference type="EMBL" id="SFV34742.1"/>
    </source>
</evidence>
<reference evidence="4" key="1">
    <citation type="submission" date="2016-10" db="EMBL/GenBank/DDBJ databases">
        <authorList>
            <person name="Varghese N."/>
            <person name="Submissions S."/>
        </authorList>
    </citation>
    <scope>NUCLEOTIDE SEQUENCE [LARGE SCALE GENOMIC DNA]</scope>
    <source>
        <strain evidence="4">DSM 14807</strain>
    </source>
</reference>
<dbReference type="Proteomes" id="UP000199537">
    <property type="component" value="Unassembled WGS sequence"/>
</dbReference>
<evidence type="ECO:0000256" key="1">
    <source>
        <dbReference type="ARBA" id="ARBA00006484"/>
    </source>
</evidence>